<evidence type="ECO:0000313" key="2">
    <source>
        <dbReference type="EMBL" id="SDB09103.1"/>
    </source>
</evidence>
<dbReference type="Proteomes" id="UP000199071">
    <property type="component" value="Unassembled WGS sequence"/>
</dbReference>
<name>A0A1G6ALU4_9HYPH</name>
<dbReference type="EMBL" id="FMXQ01000001">
    <property type="protein sequence ID" value="SDB09103.1"/>
    <property type="molecule type" value="Genomic_DNA"/>
</dbReference>
<dbReference type="Pfam" id="PF19135">
    <property type="entry name" value="DUF5818"/>
    <property type="match status" value="1"/>
</dbReference>
<organism evidence="2 3">
    <name type="scientific">Bauldia litoralis</name>
    <dbReference type="NCBI Taxonomy" id="665467"/>
    <lineage>
        <taxon>Bacteria</taxon>
        <taxon>Pseudomonadati</taxon>
        <taxon>Pseudomonadota</taxon>
        <taxon>Alphaproteobacteria</taxon>
        <taxon>Hyphomicrobiales</taxon>
        <taxon>Kaistiaceae</taxon>
        <taxon>Bauldia</taxon>
    </lineage>
</organism>
<proteinExistence type="predicted"/>
<dbReference type="OrthoDB" id="8420521at2"/>
<protein>
    <submittedName>
        <fullName evidence="2">Uncharacterized protein</fullName>
    </submittedName>
</protein>
<evidence type="ECO:0000313" key="3">
    <source>
        <dbReference type="Proteomes" id="UP000199071"/>
    </source>
</evidence>
<dbReference type="RefSeq" id="WP_090874873.1">
    <property type="nucleotide sequence ID" value="NZ_FMXQ01000001.1"/>
</dbReference>
<dbReference type="AlphaFoldDB" id="A0A1G6ALU4"/>
<evidence type="ECO:0000256" key="1">
    <source>
        <dbReference type="SAM" id="SignalP"/>
    </source>
</evidence>
<reference evidence="2 3" key="1">
    <citation type="submission" date="2016-10" db="EMBL/GenBank/DDBJ databases">
        <authorList>
            <person name="de Groot N.N."/>
        </authorList>
    </citation>
    <scope>NUCLEOTIDE SEQUENCE [LARGE SCALE GENOMIC DNA]</scope>
    <source>
        <strain evidence="2 3">ATCC 35022</strain>
    </source>
</reference>
<dbReference type="STRING" id="665467.SAMN02982931_00803"/>
<accession>A0A1G6ALU4</accession>
<sequence>MHARPLALAGLIAAAYAVAASPAAAGTLLDRARQALEETGDKIEKAADDAGREVRNFLVDNPDLNRDLVDLGKRLKLPGFDDAGPDAGAGLVAAPSPTAQGGSVTLGAVGLPGSTDVTIAAGPSVDAAEEIATATTSDRGTLQVTVTVPEDAAPDMPLVFVVETADKRVRVVSEAIPVVAAADIVRISGTLSKEGVECPALRGDDGMLYTLAIDGLGDFEPGDRVEVEGTPAEISICTQGTTLGVISMVALK</sequence>
<feature type="chain" id="PRO_5011579835" evidence="1">
    <location>
        <begin position="26"/>
        <end position="252"/>
    </location>
</feature>
<feature type="signal peptide" evidence="1">
    <location>
        <begin position="1"/>
        <end position="25"/>
    </location>
</feature>
<dbReference type="InterPro" id="IPR043856">
    <property type="entry name" value="DUF5818"/>
</dbReference>
<keyword evidence="3" id="KW-1185">Reference proteome</keyword>
<gene>
    <name evidence="2" type="ORF">SAMN02982931_00803</name>
</gene>
<keyword evidence="1" id="KW-0732">Signal</keyword>